<evidence type="ECO:0000313" key="2">
    <source>
        <dbReference type="Proteomes" id="UP001335325"/>
    </source>
</evidence>
<dbReference type="EMBL" id="CP109134">
    <property type="protein sequence ID" value="WSD11033.1"/>
    <property type="molecule type" value="Genomic_DNA"/>
</dbReference>
<dbReference type="RefSeq" id="WP_326756705.1">
    <property type="nucleotide sequence ID" value="NZ_CP109134.1"/>
</dbReference>
<gene>
    <name evidence="1" type="ORF">OIE73_38705</name>
</gene>
<proteinExistence type="predicted"/>
<name>A0ABZ1H1Q6_9ACTN</name>
<accession>A0ABZ1H1Q6</accession>
<reference evidence="1 2" key="1">
    <citation type="submission" date="2022-10" db="EMBL/GenBank/DDBJ databases">
        <title>The complete genomes of actinobacterial strains from the NBC collection.</title>
        <authorList>
            <person name="Joergensen T.S."/>
            <person name="Alvarez Arevalo M."/>
            <person name="Sterndorff E.B."/>
            <person name="Faurdal D."/>
            <person name="Vuksanovic O."/>
            <person name="Mourched A.-S."/>
            <person name="Charusanti P."/>
            <person name="Shaw S."/>
            <person name="Blin K."/>
            <person name="Weber T."/>
        </authorList>
    </citation>
    <scope>NUCLEOTIDE SEQUENCE [LARGE SCALE GENOMIC DNA]</scope>
    <source>
        <strain evidence="1 2">NBC 01753</strain>
    </source>
</reference>
<keyword evidence="2" id="KW-1185">Reference proteome</keyword>
<protein>
    <recommendedName>
        <fullName evidence="3">Transposase</fullName>
    </recommendedName>
</protein>
<sequence>MAPHLILWGFVKSLLHVGAVISCGWQDHPVIVSLLYKVARRLLSVPGVSTAP</sequence>
<organism evidence="1 2">
    <name type="scientific">Streptomyces hirsutus</name>
    <dbReference type="NCBI Taxonomy" id="35620"/>
    <lineage>
        <taxon>Bacteria</taxon>
        <taxon>Bacillati</taxon>
        <taxon>Actinomycetota</taxon>
        <taxon>Actinomycetes</taxon>
        <taxon>Kitasatosporales</taxon>
        <taxon>Streptomycetaceae</taxon>
        <taxon>Streptomyces</taxon>
    </lineage>
</organism>
<evidence type="ECO:0000313" key="1">
    <source>
        <dbReference type="EMBL" id="WSD11033.1"/>
    </source>
</evidence>
<dbReference type="Proteomes" id="UP001335325">
    <property type="component" value="Chromosome"/>
</dbReference>
<evidence type="ECO:0008006" key="3">
    <source>
        <dbReference type="Google" id="ProtNLM"/>
    </source>
</evidence>
<dbReference type="GeneID" id="91548639"/>